<name>A0A1I0YJF4_SELRU</name>
<evidence type="ECO:0000313" key="1">
    <source>
        <dbReference type="EMBL" id="SFB13312.1"/>
    </source>
</evidence>
<proteinExistence type="predicted"/>
<dbReference type="AlphaFoldDB" id="A0A1I0YJF4"/>
<dbReference type="Proteomes" id="UP000183843">
    <property type="component" value="Unassembled WGS sequence"/>
</dbReference>
<protein>
    <submittedName>
        <fullName evidence="1">Uncharacterized protein</fullName>
    </submittedName>
</protein>
<dbReference type="EMBL" id="FOJX01000014">
    <property type="protein sequence ID" value="SFB13312.1"/>
    <property type="molecule type" value="Genomic_DNA"/>
</dbReference>
<accession>A0A1I0YJF4</accession>
<gene>
    <name evidence="1" type="ORF">SAMN05216587_11459</name>
</gene>
<reference evidence="1 2" key="1">
    <citation type="submission" date="2016-10" db="EMBL/GenBank/DDBJ databases">
        <authorList>
            <person name="de Groot N.N."/>
        </authorList>
    </citation>
    <scope>NUCLEOTIDE SEQUENCE [LARGE SCALE GENOMIC DNA]</scope>
    <source>
        <strain evidence="1 2">L14</strain>
    </source>
</reference>
<sequence>MLRDRGTEGSAALRDDYGSQRERSRITRAAVLPALSALCQSEGLEDACSSFMRNPTHGGVPLLWWTGKLSTSQKNTAPPLIKGHEWQSRRGRRTVCFHSCGLPVVSFTRPTGAQVFALFPPGCEPSSFQHLVIPPDRPPPVQPVTGNACPLLLVDSCAVHVSTDTGGRILTSQKVRFNLIKTVKSKIPPLAFDRSTP</sequence>
<evidence type="ECO:0000313" key="2">
    <source>
        <dbReference type="Proteomes" id="UP000183843"/>
    </source>
</evidence>
<organism evidence="1 2">
    <name type="scientific">Selenomonas ruminantium</name>
    <dbReference type="NCBI Taxonomy" id="971"/>
    <lineage>
        <taxon>Bacteria</taxon>
        <taxon>Bacillati</taxon>
        <taxon>Bacillota</taxon>
        <taxon>Negativicutes</taxon>
        <taxon>Selenomonadales</taxon>
        <taxon>Selenomonadaceae</taxon>
        <taxon>Selenomonas</taxon>
    </lineage>
</organism>